<keyword evidence="2" id="KW-0812">Transmembrane</keyword>
<sequence>MQGVISGRTFPVRRAVNKWGRLLMVLLTVFLLLWAATADARRLGGGGSFGRQSPSVTNRSATQPTQRNNAQNQRQTPPQQAGQQPRKPWGGMLGGLAAGLGLAALFHWMGFGPVLGDMLGTLLLVLLAFAAITFFMRMMRRPAQAQQAAGAGGAAAGWNQPQATPFQSNPATAPGAWDGSAATAGSSWGRMEIPAGFDVQGFEEVAKANFVRLQKAWDAGDVSSLKAFLTDEMYTLMKGQLAQRHNDFSGTTNQTDVVTLNAQLLGIEDVGNEYMASVEFSGMIRENPTAGAEPFTEVWNLTKDKAAANGGWLLAGIQNIPSTPR</sequence>
<reference evidence="4 5" key="1">
    <citation type="submission" date="2018-01" db="EMBL/GenBank/DDBJ databases">
        <title>Saezia sanguinis gen. nov., sp. nov., in the order Burkholderiales isolated from human blood.</title>
        <authorList>
            <person name="Medina-Pascual M.J."/>
            <person name="Valdezate S."/>
            <person name="Monzon S."/>
            <person name="Cuesta I."/>
            <person name="Carrasco G."/>
            <person name="Villalon P."/>
            <person name="Saez-Nieto J.A."/>
        </authorList>
    </citation>
    <scope>NUCLEOTIDE SEQUENCE [LARGE SCALE GENOMIC DNA]</scope>
    <source>
        <strain evidence="4 5">CNM695-12</strain>
    </source>
</reference>
<feature type="compositionally biased region" description="Polar residues" evidence="1">
    <location>
        <begin position="159"/>
        <end position="171"/>
    </location>
</feature>
<dbReference type="PANTHER" id="PTHR41542">
    <property type="entry name" value="BLL5807 PROTEIN"/>
    <property type="match status" value="1"/>
</dbReference>
<gene>
    <name evidence="4" type="ORF">CUZ56_02910</name>
</gene>
<comment type="caution">
    <text evidence="4">The sequence shown here is derived from an EMBL/GenBank/DDBJ whole genome shotgun (WGS) entry which is preliminary data.</text>
</comment>
<evidence type="ECO:0000313" key="4">
    <source>
        <dbReference type="EMBL" id="RUS65453.1"/>
    </source>
</evidence>
<feature type="region of interest" description="Disordered" evidence="1">
    <location>
        <begin position="46"/>
        <end position="88"/>
    </location>
</feature>
<accession>A0A433S9M7</accession>
<dbReference type="Gene3D" id="3.10.450.240">
    <property type="match status" value="1"/>
</dbReference>
<name>A0A433S9M7_9BURK</name>
<dbReference type="RefSeq" id="WP_239442555.1">
    <property type="nucleotide sequence ID" value="NZ_PQSP01000012.1"/>
</dbReference>
<protein>
    <recommendedName>
        <fullName evidence="3">Tim44-like domain-containing protein</fullName>
    </recommendedName>
</protein>
<keyword evidence="5" id="KW-1185">Reference proteome</keyword>
<dbReference type="Proteomes" id="UP000286947">
    <property type="component" value="Unassembled WGS sequence"/>
</dbReference>
<evidence type="ECO:0000259" key="3">
    <source>
        <dbReference type="SMART" id="SM00978"/>
    </source>
</evidence>
<feature type="transmembrane region" description="Helical" evidence="2">
    <location>
        <begin position="89"/>
        <end position="108"/>
    </location>
</feature>
<feature type="compositionally biased region" description="Low complexity" evidence="1">
    <location>
        <begin position="61"/>
        <end position="86"/>
    </location>
</feature>
<feature type="transmembrane region" description="Helical" evidence="2">
    <location>
        <begin position="19"/>
        <end position="36"/>
    </location>
</feature>
<evidence type="ECO:0000256" key="1">
    <source>
        <dbReference type="SAM" id="MobiDB-lite"/>
    </source>
</evidence>
<keyword evidence="2" id="KW-1133">Transmembrane helix</keyword>
<evidence type="ECO:0000313" key="5">
    <source>
        <dbReference type="Proteomes" id="UP000286947"/>
    </source>
</evidence>
<proteinExistence type="predicted"/>
<evidence type="ECO:0000256" key="2">
    <source>
        <dbReference type="SAM" id="Phobius"/>
    </source>
</evidence>
<organism evidence="4 5">
    <name type="scientific">Saezia sanguinis</name>
    <dbReference type="NCBI Taxonomy" id="1965230"/>
    <lineage>
        <taxon>Bacteria</taxon>
        <taxon>Pseudomonadati</taxon>
        <taxon>Pseudomonadota</taxon>
        <taxon>Betaproteobacteria</taxon>
        <taxon>Burkholderiales</taxon>
        <taxon>Saeziaceae</taxon>
        <taxon>Saezia</taxon>
    </lineage>
</organism>
<feature type="compositionally biased region" description="Polar residues" evidence="1">
    <location>
        <begin position="50"/>
        <end position="60"/>
    </location>
</feature>
<dbReference type="SMART" id="SM00978">
    <property type="entry name" value="Tim44"/>
    <property type="match status" value="1"/>
</dbReference>
<keyword evidence="2" id="KW-0472">Membrane</keyword>
<dbReference type="Pfam" id="PF04280">
    <property type="entry name" value="Tim44"/>
    <property type="match status" value="1"/>
</dbReference>
<feature type="domain" description="Tim44-like" evidence="3">
    <location>
        <begin position="185"/>
        <end position="319"/>
    </location>
</feature>
<dbReference type="EMBL" id="PQSP01000012">
    <property type="protein sequence ID" value="RUS65453.1"/>
    <property type="molecule type" value="Genomic_DNA"/>
</dbReference>
<dbReference type="AlphaFoldDB" id="A0A433S9M7"/>
<dbReference type="InterPro" id="IPR007379">
    <property type="entry name" value="Tim44-like_dom"/>
</dbReference>
<dbReference type="SUPFAM" id="SSF54427">
    <property type="entry name" value="NTF2-like"/>
    <property type="match status" value="1"/>
</dbReference>
<feature type="region of interest" description="Disordered" evidence="1">
    <location>
        <begin position="152"/>
        <end position="183"/>
    </location>
</feature>
<dbReference type="InterPro" id="IPR032710">
    <property type="entry name" value="NTF2-like_dom_sf"/>
</dbReference>
<dbReference type="PANTHER" id="PTHR41542:SF1">
    <property type="entry name" value="BLL5807 PROTEIN"/>
    <property type="match status" value="1"/>
</dbReference>
<feature type="transmembrane region" description="Helical" evidence="2">
    <location>
        <begin position="114"/>
        <end position="136"/>
    </location>
</feature>